<sequence>MTGVKETPDCGSGKRWRTEILNPVGRVRHPVDQPVARHGRVHGYSRLPWPDPGQAIAKRLRLEAMADPTDHLRGIVEGQGARNVSRRHRTASVAEHGFGFHPPRTPQRNQPNLYREDRRLGGAGKPRPRPGRPIEKLRQQRLLHMRLQGDVAGTQRFPESRLFGKQPMAHARPLRAPA</sequence>
<proteinExistence type="predicted"/>
<protein>
    <submittedName>
        <fullName evidence="2">Uncharacterized protein</fullName>
    </submittedName>
</protein>
<dbReference type="AntiFam" id="ANF00171">
    <property type="entry name" value="Shadow ORF (opposite pikAII)"/>
</dbReference>
<dbReference type="EMBL" id="UPHP01000118">
    <property type="protein sequence ID" value="VBA41955.1"/>
    <property type="molecule type" value="Genomic_DNA"/>
</dbReference>
<feature type="region of interest" description="Disordered" evidence="1">
    <location>
        <begin position="94"/>
        <end position="134"/>
    </location>
</feature>
<accession>A0A498QC19</accession>
<evidence type="ECO:0000313" key="2">
    <source>
        <dbReference type="EMBL" id="VBA41955.1"/>
    </source>
</evidence>
<keyword evidence="3" id="KW-1185">Reference proteome</keyword>
<reference evidence="2 3" key="1">
    <citation type="submission" date="2018-09" db="EMBL/GenBank/DDBJ databases">
        <authorList>
            <person name="Tagini F."/>
        </authorList>
    </citation>
    <scope>NUCLEOTIDE SEQUENCE [LARGE SCALE GENOMIC DNA]</scope>
    <source>
        <strain evidence="2 3">MK136</strain>
    </source>
</reference>
<gene>
    <name evidence="2" type="ORF">LAUMK136_04307</name>
</gene>
<dbReference type="Proteomes" id="UP000273307">
    <property type="component" value="Unassembled WGS sequence"/>
</dbReference>
<evidence type="ECO:0000313" key="3">
    <source>
        <dbReference type="Proteomes" id="UP000273307"/>
    </source>
</evidence>
<feature type="region of interest" description="Disordered" evidence="1">
    <location>
        <begin position="148"/>
        <end position="178"/>
    </location>
</feature>
<name>A0A498QC19_9MYCO</name>
<organism evidence="2 3">
    <name type="scientific">Mycobacterium attenuatum</name>
    <dbReference type="NCBI Taxonomy" id="2341086"/>
    <lineage>
        <taxon>Bacteria</taxon>
        <taxon>Bacillati</taxon>
        <taxon>Actinomycetota</taxon>
        <taxon>Actinomycetes</taxon>
        <taxon>Mycobacteriales</taxon>
        <taxon>Mycobacteriaceae</taxon>
        <taxon>Mycobacterium</taxon>
    </lineage>
</organism>
<evidence type="ECO:0000256" key="1">
    <source>
        <dbReference type="SAM" id="MobiDB-lite"/>
    </source>
</evidence>
<dbReference type="AlphaFoldDB" id="A0A498QC19"/>